<evidence type="ECO:0000313" key="4">
    <source>
        <dbReference type="Proteomes" id="UP000266327"/>
    </source>
</evidence>
<comment type="similarity">
    <text evidence="1">Belongs to the bacterial sugar transferase family.</text>
</comment>
<sequence length="186" mass="21490">MKRVFDLLLALLAGIFLMLPMLLVALLVRLTSPGPVLYWSERVGRHNKIFRMPKFRTMRIDTPAVATHLLQNPERFLTPIGSFLRKSSLDELPQLWSILNGDMSFVGPRPALFNQDDLIALRVQYGVHELPPGLTGWAQVNGRDELPIPDKVKLDVEYLQKRNFWLDLKIIFMTFFKVLRRDGIVH</sequence>
<keyword evidence="4" id="KW-1185">Reference proteome</keyword>
<dbReference type="InterPro" id="IPR003362">
    <property type="entry name" value="Bact_transf"/>
</dbReference>
<proteinExistence type="inferred from homology"/>
<evidence type="ECO:0000256" key="1">
    <source>
        <dbReference type="ARBA" id="ARBA00006464"/>
    </source>
</evidence>
<protein>
    <submittedName>
        <fullName evidence="3">Sugar transferase</fullName>
    </submittedName>
</protein>
<accession>A0A3A3G525</accession>
<reference evidence="4" key="1">
    <citation type="submission" date="2018-09" db="EMBL/GenBank/DDBJ databases">
        <authorList>
            <person name="Zhu H."/>
        </authorList>
    </citation>
    <scope>NUCLEOTIDE SEQUENCE [LARGE SCALE GENOMIC DNA]</scope>
    <source>
        <strain evidence="4">K1S02-23</strain>
    </source>
</reference>
<dbReference type="Pfam" id="PF02397">
    <property type="entry name" value="Bac_transf"/>
    <property type="match status" value="1"/>
</dbReference>
<dbReference type="EMBL" id="QYUQ01000002">
    <property type="protein sequence ID" value="RJG02924.1"/>
    <property type="molecule type" value="Genomic_DNA"/>
</dbReference>
<dbReference type="AlphaFoldDB" id="A0A3A3G525"/>
<organism evidence="3 4">
    <name type="scientific">Noviherbaspirillum sedimenti</name>
    <dbReference type="NCBI Taxonomy" id="2320865"/>
    <lineage>
        <taxon>Bacteria</taxon>
        <taxon>Pseudomonadati</taxon>
        <taxon>Pseudomonadota</taxon>
        <taxon>Betaproteobacteria</taxon>
        <taxon>Burkholderiales</taxon>
        <taxon>Oxalobacteraceae</taxon>
        <taxon>Noviherbaspirillum</taxon>
    </lineage>
</organism>
<gene>
    <name evidence="3" type="ORF">D3878_16165</name>
</gene>
<dbReference type="OrthoDB" id="9808602at2"/>
<dbReference type="Proteomes" id="UP000266327">
    <property type="component" value="Unassembled WGS sequence"/>
</dbReference>
<evidence type="ECO:0000313" key="3">
    <source>
        <dbReference type="EMBL" id="RJG02924.1"/>
    </source>
</evidence>
<dbReference type="RefSeq" id="WP_119786424.1">
    <property type="nucleotide sequence ID" value="NZ_QYUQ01000002.1"/>
</dbReference>
<keyword evidence="3" id="KW-0808">Transferase</keyword>
<dbReference type="PANTHER" id="PTHR30576">
    <property type="entry name" value="COLANIC BIOSYNTHESIS UDP-GLUCOSE LIPID CARRIER TRANSFERASE"/>
    <property type="match status" value="1"/>
</dbReference>
<name>A0A3A3G525_9BURK</name>
<comment type="caution">
    <text evidence="3">The sequence shown here is derived from an EMBL/GenBank/DDBJ whole genome shotgun (WGS) entry which is preliminary data.</text>
</comment>
<dbReference type="PANTHER" id="PTHR30576:SF8">
    <property type="entry name" value="UNDECAPRENYL-PHOSPHATE GALACTOSE PHOSPHOTRANSFERASE"/>
    <property type="match status" value="1"/>
</dbReference>
<evidence type="ECO:0000259" key="2">
    <source>
        <dbReference type="Pfam" id="PF02397"/>
    </source>
</evidence>
<feature type="domain" description="Bacterial sugar transferase" evidence="2">
    <location>
        <begin position="2"/>
        <end position="179"/>
    </location>
</feature>
<dbReference type="GO" id="GO:0016780">
    <property type="term" value="F:phosphotransferase activity, for other substituted phosphate groups"/>
    <property type="evidence" value="ECO:0007669"/>
    <property type="project" value="TreeGrafter"/>
</dbReference>